<name>A0A5C3QSC5_9AGAR</name>
<dbReference type="OrthoDB" id="3217871at2759"/>
<dbReference type="Gene3D" id="3.30.710.10">
    <property type="entry name" value="Potassium Channel Kv1.1, Chain A"/>
    <property type="match status" value="1"/>
</dbReference>
<proteinExistence type="predicted"/>
<organism evidence="3 4">
    <name type="scientific">Pterulicium gracile</name>
    <dbReference type="NCBI Taxonomy" id="1884261"/>
    <lineage>
        <taxon>Eukaryota</taxon>
        <taxon>Fungi</taxon>
        <taxon>Dikarya</taxon>
        <taxon>Basidiomycota</taxon>
        <taxon>Agaricomycotina</taxon>
        <taxon>Agaricomycetes</taxon>
        <taxon>Agaricomycetidae</taxon>
        <taxon>Agaricales</taxon>
        <taxon>Pleurotineae</taxon>
        <taxon>Pterulaceae</taxon>
        <taxon>Pterulicium</taxon>
    </lineage>
</organism>
<evidence type="ECO:0000256" key="1">
    <source>
        <dbReference type="SAM" id="MobiDB-lite"/>
    </source>
</evidence>
<protein>
    <recommendedName>
        <fullName evidence="2">BTB domain-containing protein</fullName>
    </recommendedName>
</protein>
<sequence length="407" mass="43765">MSSDSVVAFAGRTFRTATKLWFEDGNVVLQCGEHGFRLYRGLLSEFSEVLSNLFADAASSEEQCPVIVLDDSASEFESFLRGLIYPLGYADKLGESAPYSALHILKLCDKYEVDGELRLRALQHLSSMYPTALDRLCVTAPNDLPSSYAQFTGGGADHELILHLRVIKLATDLDLPWLLPFALYRCATLASTSQLVDGIPDTPTTQICLDPHHLKLCLDLQRRGPLVGDLGLIHHVVQNIPECAAYPGNYHQSTVHWGQSSPATCPKGRAAIAQQTLSCSLLDITTYISEQEERSKWEALGICGNPALSSISVKSASISSSVPSPTSLQEPAASSLPLTSANAGSSPKDSTTMAPAFANTQSDRVCTLFTEPDCTGLSIVSKDGEAVNDLSVSSPELDNTLSSYSCV</sequence>
<dbReference type="Proteomes" id="UP000305067">
    <property type="component" value="Unassembled WGS sequence"/>
</dbReference>
<feature type="domain" description="BTB" evidence="2">
    <location>
        <begin position="25"/>
        <end position="81"/>
    </location>
</feature>
<keyword evidence="4" id="KW-1185">Reference proteome</keyword>
<dbReference type="InterPro" id="IPR011333">
    <property type="entry name" value="SKP1/BTB/POZ_sf"/>
</dbReference>
<reference evidence="3 4" key="1">
    <citation type="journal article" date="2019" name="Nat. Ecol. Evol.">
        <title>Megaphylogeny resolves global patterns of mushroom evolution.</title>
        <authorList>
            <person name="Varga T."/>
            <person name="Krizsan K."/>
            <person name="Foldi C."/>
            <person name="Dima B."/>
            <person name="Sanchez-Garcia M."/>
            <person name="Sanchez-Ramirez S."/>
            <person name="Szollosi G.J."/>
            <person name="Szarkandi J.G."/>
            <person name="Papp V."/>
            <person name="Albert L."/>
            <person name="Andreopoulos W."/>
            <person name="Angelini C."/>
            <person name="Antonin V."/>
            <person name="Barry K.W."/>
            <person name="Bougher N.L."/>
            <person name="Buchanan P."/>
            <person name="Buyck B."/>
            <person name="Bense V."/>
            <person name="Catcheside P."/>
            <person name="Chovatia M."/>
            <person name="Cooper J."/>
            <person name="Damon W."/>
            <person name="Desjardin D."/>
            <person name="Finy P."/>
            <person name="Geml J."/>
            <person name="Haridas S."/>
            <person name="Hughes K."/>
            <person name="Justo A."/>
            <person name="Karasinski D."/>
            <person name="Kautmanova I."/>
            <person name="Kiss B."/>
            <person name="Kocsube S."/>
            <person name="Kotiranta H."/>
            <person name="LaButti K.M."/>
            <person name="Lechner B.E."/>
            <person name="Liimatainen K."/>
            <person name="Lipzen A."/>
            <person name="Lukacs Z."/>
            <person name="Mihaltcheva S."/>
            <person name="Morgado L.N."/>
            <person name="Niskanen T."/>
            <person name="Noordeloos M.E."/>
            <person name="Ohm R.A."/>
            <person name="Ortiz-Santana B."/>
            <person name="Ovrebo C."/>
            <person name="Racz N."/>
            <person name="Riley R."/>
            <person name="Savchenko A."/>
            <person name="Shiryaev A."/>
            <person name="Soop K."/>
            <person name="Spirin V."/>
            <person name="Szebenyi C."/>
            <person name="Tomsovsky M."/>
            <person name="Tulloss R.E."/>
            <person name="Uehling J."/>
            <person name="Grigoriev I.V."/>
            <person name="Vagvolgyi C."/>
            <person name="Papp T."/>
            <person name="Martin F.M."/>
            <person name="Miettinen O."/>
            <person name="Hibbett D.S."/>
            <person name="Nagy L.G."/>
        </authorList>
    </citation>
    <scope>NUCLEOTIDE SEQUENCE [LARGE SCALE GENOMIC DNA]</scope>
    <source>
        <strain evidence="3 4">CBS 309.79</strain>
    </source>
</reference>
<evidence type="ECO:0000313" key="4">
    <source>
        <dbReference type="Proteomes" id="UP000305067"/>
    </source>
</evidence>
<dbReference type="PROSITE" id="PS50097">
    <property type="entry name" value="BTB"/>
    <property type="match status" value="1"/>
</dbReference>
<evidence type="ECO:0000259" key="2">
    <source>
        <dbReference type="PROSITE" id="PS50097"/>
    </source>
</evidence>
<dbReference type="AlphaFoldDB" id="A0A5C3QSC5"/>
<dbReference type="CDD" id="cd18186">
    <property type="entry name" value="BTB_POZ_ZBTB_KLHL-like"/>
    <property type="match status" value="1"/>
</dbReference>
<feature type="compositionally biased region" description="Polar residues" evidence="1">
    <location>
        <begin position="336"/>
        <end position="354"/>
    </location>
</feature>
<gene>
    <name evidence="3" type="ORF">BDV98DRAFT_601354</name>
</gene>
<dbReference type="InterPro" id="IPR000210">
    <property type="entry name" value="BTB/POZ_dom"/>
</dbReference>
<evidence type="ECO:0000313" key="3">
    <source>
        <dbReference type="EMBL" id="TFL04896.1"/>
    </source>
</evidence>
<accession>A0A5C3QSC5</accession>
<feature type="region of interest" description="Disordered" evidence="1">
    <location>
        <begin position="320"/>
        <end position="354"/>
    </location>
</feature>
<dbReference type="EMBL" id="ML178817">
    <property type="protein sequence ID" value="TFL04896.1"/>
    <property type="molecule type" value="Genomic_DNA"/>
</dbReference>